<dbReference type="Pfam" id="PF01066">
    <property type="entry name" value="CDP-OH_P_transf"/>
    <property type="match status" value="1"/>
</dbReference>
<dbReference type="EMBL" id="QUMU01000007">
    <property type="protein sequence ID" value="REG29818.1"/>
    <property type="molecule type" value="Genomic_DNA"/>
</dbReference>
<keyword evidence="6" id="KW-0444">Lipid biosynthesis</keyword>
<dbReference type="InterPro" id="IPR043130">
    <property type="entry name" value="CDP-OH_PTrfase_TM_dom"/>
</dbReference>
<evidence type="ECO:0000256" key="13">
    <source>
        <dbReference type="ARBA" id="ARBA00023264"/>
    </source>
</evidence>
<comment type="subcellular location">
    <subcellularLocation>
        <location evidence="1">Membrane</location>
        <topology evidence="1">Multi-pass membrane protein</topology>
    </subcellularLocation>
</comment>
<dbReference type="PANTHER" id="PTHR14269:SF11">
    <property type="entry name" value="CDP-DIACYLGLYCEROL--GLYCEROL-3-PHOSPHATE 3-PHOSPHATIDYLTRANSFERASE"/>
    <property type="match status" value="1"/>
</dbReference>
<keyword evidence="13" id="KW-1208">Phospholipid metabolism</keyword>
<evidence type="ECO:0000256" key="14">
    <source>
        <dbReference type="ARBA" id="ARBA00048586"/>
    </source>
</evidence>
<feature type="chain" id="PRO_5045934625" description="CDP-diacylglycerol--glycerol-3-phosphate 3-phosphatidyltransferase" evidence="16">
    <location>
        <begin position="22"/>
        <end position="186"/>
    </location>
</feature>
<keyword evidence="18" id="KW-1185">Reference proteome</keyword>
<accession>A0ABX9JZK2</accession>
<dbReference type="InterPro" id="IPR000462">
    <property type="entry name" value="CDP-OH_P_trans"/>
</dbReference>
<evidence type="ECO:0000256" key="1">
    <source>
        <dbReference type="ARBA" id="ARBA00004141"/>
    </source>
</evidence>
<evidence type="ECO:0000256" key="3">
    <source>
        <dbReference type="ARBA" id="ARBA00010441"/>
    </source>
</evidence>
<protein>
    <recommendedName>
        <fullName evidence="5">CDP-diacylglycerol--glycerol-3-phosphate 3-phosphatidyltransferase</fullName>
        <ecNumber evidence="4">2.7.8.5</ecNumber>
    </recommendedName>
</protein>
<keyword evidence="12" id="KW-0594">Phospholipid biosynthesis</keyword>
<dbReference type="PROSITE" id="PS00379">
    <property type="entry name" value="CDP_ALCOHOL_P_TRANSF"/>
    <property type="match status" value="1"/>
</dbReference>
<dbReference type="Proteomes" id="UP000256345">
    <property type="component" value="Unassembled WGS sequence"/>
</dbReference>
<evidence type="ECO:0000256" key="12">
    <source>
        <dbReference type="ARBA" id="ARBA00023209"/>
    </source>
</evidence>
<evidence type="ECO:0000256" key="4">
    <source>
        <dbReference type="ARBA" id="ARBA00013170"/>
    </source>
</evidence>
<comment type="pathway">
    <text evidence="2">Phospholipid metabolism; phosphatidylglycerol biosynthesis; phosphatidylglycerol from CDP-diacylglycerol: step 1/2.</text>
</comment>
<evidence type="ECO:0000256" key="16">
    <source>
        <dbReference type="SAM" id="SignalP"/>
    </source>
</evidence>
<comment type="catalytic activity">
    <reaction evidence="14">
        <text>a CDP-1,2-diacyl-sn-glycerol + sn-glycerol 3-phosphate = a 1,2-diacyl-sn-glycero-3-phospho-(1'-sn-glycero-3'-phosphate) + CMP + H(+)</text>
        <dbReference type="Rhea" id="RHEA:12593"/>
        <dbReference type="ChEBI" id="CHEBI:15378"/>
        <dbReference type="ChEBI" id="CHEBI:57597"/>
        <dbReference type="ChEBI" id="CHEBI:58332"/>
        <dbReference type="ChEBI" id="CHEBI:60110"/>
        <dbReference type="ChEBI" id="CHEBI:60377"/>
        <dbReference type="EC" id="2.7.8.5"/>
    </reaction>
</comment>
<evidence type="ECO:0000256" key="5">
    <source>
        <dbReference type="ARBA" id="ARBA00014944"/>
    </source>
</evidence>
<dbReference type="PANTHER" id="PTHR14269">
    <property type="entry name" value="CDP-DIACYLGLYCEROL--GLYCEROL-3-PHOSPHATE 3-PHOSPHATIDYLTRANSFERASE-RELATED"/>
    <property type="match status" value="1"/>
</dbReference>
<evidence type="ECO:0000256" key="9">
    <source>
        <dbReference type="ARBA" id="ARBA00022989"/>
    </source>
</evidence>
<gene>
    <name evidence="17" type="ORF">ATI61_107515</name>
</gene>
<evidence type="ECO:0000256" key="11">
    <source>
        <dbReference type="ARBA" id="ARBA00023136"/>
    </source>
</evidence>
<comment type="caution">
    <text evidence="17">The sequence shown here is derived from an EMBL/GenBank/DDBJ whole genome shotgun (WGS) entry which is preliminary data.</text>
</comment>
<evidence type="ECO:0000256" key="6">
    <source>
        <dbReference type="ARBA" id="ARBA00022516"/>
    </source>
</evidence>
<organism evidence="17 18">
    <name type="scientific">Archangium gephyra</name>
    <dbReference type="NCBI Taxonomy" id="48"/>
    <lineage>
        <taxon>Bacteria</taxon>
        <taxon>Pseudomonadati</taxon>
        <taxon>Myxococcota</taxon>
        <taxon>Myxococcia</taxon>
        <taxon>Myxococcales</taxon>
        <taxon>Cystobacterineae</taxon>
        <taxon>Archangiaceae</taxon>
        <taxon>Archangium</taxon>
    </lineage>
</organism>
<evidence type="ECO:0000256" key="2">
    <source>
        <dbReference type="ARBA" id="ARBA00005042"/>
    </source>
</evidence>
<evidence type="ECO:0000256" key="7">
    <source>
        <dbReference type="ARBA" id="ARBA00022679"/>
    </source>
</evidence>
<dbReference type="InterPro" id="IPR004570">
    <property type="entry name" value="Phosphatidylglycerol_P_synth"/>
</dbReference>
<dbReference type="Gene3D" id="1.20.120.1760">
    <property type="match status" value="1"/>
</dbReference>
<keyword evidence="10" id="KW-0443">Lipid metabolism</keyword>
<evidence type="ECO:0000256" key="15">
    <source>
        <dbReference type="RuleBase" id="RU003750"/>
    </source>
</evidence>
<feature type="signal peptide" evidence="16">
    <location>
        <begin position="1"/>
        <end position="21"/>
    </location>
</feature>
<keyword evidence="7 15" id="KW-0808">Transferase</keyword>
<dbReference type="InterPro" id="IPR050324">
    <property type="entry name" value="CDP-alcohol_PTase-I"/>
</dbReference>
<reference evidence="17 18" key="1">
    <citation type="submission" date="2018-08" db="EMBL/GenBank/DDBJ databases">
        <title>Genomic Encyclopedia of Archaeal and Bacterial Type Strains, Phase II (KMG-II): from individual species to whole genera.</title>
        <authorList>
            <person name="Goeker M."/>
        </authorList>
    </citation>
    <scope>NUCLEOTIDE SEQUENCE [LARGE SCALE GENOMIC DNA]</scope>
    <source>
        <strain evidence="17 18">DSM 2261</strain>
    </source>
</reference>
<sequence>MHRRTSLVLLNGLSLSRLPLAGVFVSTEDPLARAGLVVGAALTDFLDGWIARHRHLESYWGALIDPLADRGFVMVALAAFVAEGKLTPLEFGTLVVRDVTTGVGFVVARFLPSFRPVKFQARMLGKVVTTLQLGALMSVLVAPRLVKPLVAAVGVTSLAAVVDYTLTVWRKRARPVQASPLKRATV</sequence>
<dbReference type="RefSeq" id="WP_047860936.1">
    <property type="nucleotide sequence ID" value="NZ_CP011509.1"/>
</dbReference>
<keyword evidence="11" id="KW-0472">Membrane</keyword>
<keyword evidence="16" id="KW-0732">Signal</keyword>
<evidence type="ECO:0000313" key="18">
    <source>
        <dbReference type="Proteomes" id="UP000256345"/>
    </source>
</evidence>
<dbReference type="InterPro" id="IPR048254">
    <property type="entry name" value="CDP_ALCOHOL_P_TRANSF_CS"/>
</dbReference>
<evidence type="ECO:0000313" key="17">
    <source>
        <dbReference type="EMBL" id="REG29818.1"/>
    </source>
</evidence>
<proteinExistence type="inferred from homology"/>
<comment type="similarity">
    <text evidence="3 15">Belongs to the CDP-alcohol phosphatidyltransferase class-I family.</text>
</comment>
<evidence type="ECO:0000256" key="10">
    <source>
        <dbReference type="ARBA" id="ARBA00023098"/>
    </source>
</evidence>
<evidence type="ECO:0000256" key="8">
    <source>
        <dbReference type="ARBA" id="ARBA00022692"/>
    </source>
</evidence>
<keyword evidence="9" id="KW-1133">Transmembrane helix</keyword>
<dbReference type="EC" id="2.7.8.5" evidence="4"/>
<dbReference type="PIRSF" id="PIRSF000847">
    <property type="entry name" value="Phos_ph_gly_syn"/>
    <property type="match status" value="1"/>
</dbReference>
<name>A0ABX9JZK2_9BACT</name>
<keyword evidence="8" id="KW-0812">Transmembrane</keyword>